<dbReference type="Proteomes" id="UP000824120">
    <property type="component" value="Chromosome 10"/>
</dbReference>
<proteinExistence type="predicted"/>
<reference evidence="2 3" key="1">
    <citation type="submission" date="2020-09" db="EMBL/GenBank/DDBJ databases">
        <title>De no assembly of potato wild relative species, Solanum commersonii.</title>
        <authorList>
            <person name="Cho K."/>
        </authorList>
    </citation>
    <scope>NUCLEOTIDE SEQUENCE [LARGE SCALE GENOMIC DNA]</scope>
    <source>
        <strain evidence="2">LZ3.2</strain>
        <tissue evidence="2">Leaf</tissue>
    </source>
</reference>
<keyword evidence="1" id="KW-0430">Lectin</keyword>
<evidence type="ECO:0000313" key="2">
    <source>
        <dbReference type="EMBL" id="KAG5579106.1"/>
    </source>
</evidence>
<accession>A0A9J5WTP2</accession>
<dbReference type="GO" id="GO:0030246">
    <property type="term" value="F:carbohydrate binding"/>
    <property type="evidence" value="ECO:0007669"/>
    <property type="project" value="UniProtKB-KW"/>
</dbReference>
<keyword evidence="3" id="KW-1185">Reference proteome</keyword>
<protein>
    <submittedName>
        <fullName evidence="2">Uncharacterized protein</fullName>
    </submittedName>
</protein>
<dbReference type="AlphaFoldDB" id="A0A9J5WTP2"/>
<name>A0A9J5WTP2_SOLCO</name>
<evidence type="ECO:0000256" key="1">
    <source>
        <dbReference type="ARBA" id="ARBA00022734"/>
    </source>
</evidence>
<dbReference type="EMBL" id="JACXVP010000010">
    <property type="protein sequence ID" value="KAG5579106.1"/>
    <property type="molecule type" value="Genomic_DNA"/>
</dbReference>
<dbReference type="PROSITE" id="PS00307">
    <property type="entry name" value="LECTIN_LEGUME_BETA"/>
    <property type="match status" value="1"/>
</dbReference>
<gene>
    <name evidence="2" type="ORF">H5410_049733</name>
</gene>
<comment type="caution">
    <text evidence="2">The sequence shown here is derived from an EMBL/GenBank/DDBJ whole genome shotgun (WGS) entry which is preliminary data.</text>
</comment>
<organism evidence="2 3">
    <name type="scientific">Solanum commersonii</name>
    <name type="common">Commerson's wild potato</name>
    <name type="synonym">Commerson's nightshade</name>
    <dbReference type="NCBI Taxonomy" id="4109"/>
    <lineage>
        <taxon>Eukaryota</taxon>
        <taxon>Viridiplantae</taxon>
        <taxon>Streptophyta</taxon>
        <taxon>Embryophyta</taxon>
        <taxon>Tracheophyta</taxon>
        <taxon>Spermatophyta</taxon>
        <taxon>Magnoliopsida</taxon>
        <taxon>eudicotyledons</taxon>
        <taxon>Gunneridae</taxon>
        <taxon>Pentapetalae</taxon>
        <taxon>asterids</taxon>
        <taxon>lamiids</taxon>
        <taxon>Solanales</taxon>
        <taxon>Solanaceae</taxon>
        <taxon>Solanoideae</taxon>
        <taxon>Solaneae</taxon>
        <taxon>Solanum</taxon>
    </lineage>
</organism>
<dbReference type="InterPro" id="IPR019825">
    <property type="entry name" value="Lectin_legB_Mn/Ca_BS"/>
</dbReference>
<sequence length="64" mass="7128">MAVLLLHFSDRLDRAVGVELDSEVSTCSTVKPEKCDRSNLFNVNQKSSSNERNVGKVHVLIIEV</sequence>
<evidence type="ECO:0000313" key="3">
    <source>
        <dbReference type="Proteomes" id="UP000824120"/>
    </source>
</evidence>